<proteinExistence type="predicted"/>
<reference evidence="2" key="1">
    <citation type="journal article" date="2023" name="Plant J.">
        <title>Genome sequences and population genomics provide insights into the demographic history, inbreeding, and mutation load of two 'living fossil' tree species of Dipteronia.</title>
        <authorList>
            <person name="Feng Y."/>
            <person name="Comes H.P."/>
            <person name="Chen J."/>
            <person name="Zhu S."/>
            <person name="Lu R."/>
            <person name="Zhang X."/>
            <person name="Li P."/>
            <person name="Qiu J."/>
            <person name="Olsen K.M."/>
            <person name="Qiu Y."/>
        </authorList>
    </citation>
    <scope>NUCLEOTIDE SEQUENCE</scope>
    <source>
        <strain evidence="2">KIB01</strain>
    </source>
</reference>
<comment type="caution">
    <text evidence="2">The sequence shown here is derived from an EMBL/GenBank/DDBJ whole genome shotgun (WGS) entry which is preliminary data.</text>
</comment>
<dbReference type="InterPro" id="IPR000477">
    <property type="entry name" value="RT_dom"/>
</dbReference>
<gene>
    <name evidence="2" type="ORF">Ddye_009381</name>
</gene>
<dbReference type="Pfam" id="PF00078">
    <property type="entry name" value="RVT_1"/>
    <property type="match status" value="1"/>
</dbReference>
<name>A0AAD9XBA8_9ROSI</name>
<accession>A0AAD9XBA8</accession>
<keyword evidence="3" id="KW-1185">Reference proteome</keyword>
<feature type="domain" description="Reverse transcriptase" evidence="1">
    <location>
        <begin position="306"/>
        <end position="451"/>
    </location>
</feature>
<evidence type="ECO:0000313" key="3">
    <source>
        <dbReference type="Proteomes" id="UP001280121"/>
    </source>
</evidence>
<protein>
    <recommendedName>
        <fullName evidence="1">Reverse transcriptase domain-containing protein</fullName>
    </recommendedName>
</protein>
<dbReference type="PANTHER" id="PTHR33116">
    <property type="entry name" value="REVERSE TRANSCRIPTASE ZINC-BINDING DOMAIN-CONTAINING PROTEIN-RELATED-RELATED"/>
    <property type="match status" value="1"/>
</dbReference>
<evidence type="ECO:0000259" key="1">
    <source>
        <dbReference type="Pfam" id="PF00078"/>
    </source>
</evidence>
<evidence type="ECO:0000313" key="2">
    <source>
        <dbReference type="EMBL" id="KAK2656329.1"/>
    </source>
</evidence>
<dbReference type="EMBL" id="JANJYI010000003">
    <property type="protein sequence ID" value="KAK2656329.1"/>
    <property type="molecule type" value="Genomic_DNA"/>
</dbReference>
<organism evidence="2 3">
    <name type="scientific">Dipteronia dyeriana</name>
    <dbReference type="NCBI Taxonomy" id="168575"/>
    <lineage>
        <taxon>Eukaryota</taxon>
        <taxon>Viridiplantae</taxon>
        <taxon>Streptophyta</taxon>
        <taxon>Embryophyta</taxon>
        <taxon>Tracheophyta</taxon>
        <taxon>Spermatophyta</taxon>
        <taxon>Magnoliopsida</taxon>
        <taxon>eudicotyledons</taxon>
        <taxon>Gunneridae</taxon>
        <taxon>Pentapetalae</taxon>
        <taxon>rosids</taxon>
        <taxon>malvids</taxon>
        <taxon>Sapindales</taxon>
        <taxon>Sapindaceae</taxon>
        <taxon>Hippocastanoideae</taxon>
        <taxon>Acereae</taxon>
        <taxon>Dipteronia</taxon>
    </lineage>
</organism>
<dbReference type="PANTHER" id="PTHR33116:SF86">
    <property type="entry name" value="REVERSE TRANSCRIPTASE DOMAIN-CONTAINING PROTEIN"/>
    <property type="match status" value="1"/>
</dbReference>
<dbReference type="InterPro" id="IPR043502">
    <property type="entry name" value="DNA/RNA_pol_sf"/>
</dbReference>
<dbReference type="SUPFAM" id="SSF56672">
    <property type="entry name" value="DNA/RNA polymerases"/>
    <property type="match status" value="1"/>
</dbReference>
<dbReference type="AlphaFoldDB" id="A0AAD9XBA8"/>
<sequence length="453" mass="51511">MNAEEVMKLCEALSLKKKEGPVQSLQASLKEDGLKRLGYRLVGKLLSTKLVNREVFTMMTPKIWRTVEDVETEVLAGNEDIQDMRFTEVAVWVQIHGVPLLCMTTEIGRFLGNMIQKVTEIDVGKSGKCVGRYIHGTCPSLVDMEVDYGLKADSNVSSGVTTDIKNDNLVIVENQGPPFTWCNKRDGVAMVQERLDRCKRDETKNRSKREELRIDSNPITAGSWQEIRRIEKDLDYLLEQEEMYWKQRSHEDWLKCGDKNSRDNRDDMIGIIEEYFSCLFSSSTPTQGVLDQAFQCVQPRLYEEEEKGETGSLALKLDMSKAYDRVEWVFLSGMMNKQGFSTSWINRIMKCVKSVTFSFSLNGEVCGSVKPSCGLRQGDPLTPYLFLVCAKGLSQLILEAERAQALVRFRCCRGGPKITHLFFADDSMFFTQASEKDCRTIKRVLDKYTKASG</sequence>
<dbReference type="Proteomes" id="UP001280121">
    <property type="component" value="Unassembled WGS sequence"/>
</dbReference>